<evidence type="ECO:0000256" key="7">
    <source>
        <dbReference type="ARBA" id="ARBA00023136"/>
    </source>
</evidence>
<dbReference type="GO" id="GO:0005886">
    <property type="term" value="C:plasma membrane"/>
    <property type="evidence" value="ECO:0007669"/>
    <property type="project" value="UniProtKB-SubCell"/>
</dbReference>
<feature type="transmembrane region" description="Helical" evidence="8">
    <location>
        <begin position="21"/>
        <end position="41"/>
    </location>
</feature>
<dbReference type="CDD" id="cd06261">
    <property type="entry name" value="TM_PBP2"/>
    <property type="match status" value="2"/>
</dbReference>
<evidence type="ECO:0000256" key="8">
    <source>
        <dbReference type="RuleBase" id="RU363032"/>
    </source>
</evidence>
<comment type="caution">
    <text evidence="10">The sequence shown here is derived from an EMBL/GenBank/DDBJ whole genome shotgun (WGS) entry which is preliminary data.</text>
</comment>
<dbReference type="GO" id="GO:0055085">
    <property type="term" value="P:transmembrane transport"/>
    <property type="evidence" value="ECO:0007669"/>
    <property type="project" value="InterPro"/>
</dbReference>
<feature type="transmembrane region" description="Helical" evidence="8">
    <location>
        <begin position="255"/>
        <end position="274"/>
    </location>
</feature>
<dbReference type="Pfam" id="PF00528">
    <property type="entry name" value="BPD_transp_1"/>
    <property type="match status" value="2"/>
</dbReference>
<evidence type="ECO:0000259" key="9">
    <source>
        <dbReference type="PROSITE" id="PS50928"/>
    </source>
</evidence>
<keyword evidence="5 8" id="KW-0812">Transmembrane</keyword>
<keyword evidence="4" id="KW-0997">Cell inner membrane</keyword>
<dbReference type="Gene3D" id="1.10.3720.10">
    <property type="entry name" value="MetI-like"/>
    <property type="match status" value="2"/>
</dbReference>
<organism evidence="10 11">
    <name type="scientific">Spirochaeta isovalerica</name>
    <dbReference type="NCBI Taxonomy" id="150"/>
    <lineage>
        <taxon>Bacteria</taxon>
        <taxon>Pseudomonadati</taxon>
        <taxon>Spirochaetota</taxon>
        <taxon>Spirochaetia</taxon>
        <taxon>Spirochaetales</taxon>
        <taxon>Spirochaetaceae</taxon>
        <taxon>Spirochaeta</taxon>
    </lineage>
</organism>
<feature type="transmembrane region" description="Helical" evidence="8">
    <location>
        <begin position="101"/>
        <end position="125"/>
    </location>
</feature>
<dbReference type="AlphaFoldDB" id="A0A841R7P1"/>
<keyword evidence="11" id="KW-1185">Reference proteome</keyword>
<feature type="transmembrane region" description="Helical" evidence="8">
    <location>
        <begin position="402"/>
        <end position="422"/>
    </location>
</feature>
<dbReference type="PANTHER" id="PTHR43357">
    <property type="entry name" value="INNER MEMBRANE ABC TRANSPORTER PERMEASE PROTEIN YDCV"/>
    <property type="match status" value="1"/>
</dbReference>
<keyword evidence="3" id="KW-1003">Cell membrane</keyword>
<evidence type="ECO:0000256" key="4">
    <source>
        <dbReference type="ARBA" id="ARBA00022519"/>
    </source>
</evidence>
<feature type="domain" description="ABC transmembrane type-1" evidence="9">
    <location>
        <begin position="66"/>
        <end position="271"/>
    </location>
</feature>
<feature type="transmembrane region" description="Helical" evidence="8">
    <location>
        <begin position="533"/>
        <end position="554"/>
    </location>
</feature>
<sequence length="564" mass="62677">MGRKLRQLRGSRGDGLELIPAFLFILIIFYIPLGGVLIKGLQNSKGAFSLEGIGHILGSSYYRSIIGFTFFQALLSTVLSVLIGLPGAWILSHYSFPGKRILKAVITIPFILPSILVVLGFVLFFGKSGTLNSLLNRLGLGELKILYSFKAIIIAHIFYNFPIAIRIISSLWAKIPRNQIMAARSLGAGKIRIFFTITLHQIFPAILTSSMIIFIYCFMSFAIILVLGGGPELTTVEVEVYRLAKVSLDINKGSSLALIQSTLTLIFMFIYSSLERFKSFEEKLLYRDQKPPYRFKADWPTVFIFLYFIFVLILLIAPPLSVIGESFRERNSLSGNEVFSLRWYKEIFFPTAQGTYSRIAFQSLKNSLIYGFSTVILTIPVSLLISRALSVKNIPFAGLTELIFVLPLGVSSVILGMSYMRLSNFLPGDFRGSAWLVILAHSAIAMPLAFKSVLSIYRKIKKSLREAGQNLGASRFRIFRDIELPLLKSGILTGATFAFAVSIGEMNATLMLSQPGTTTLPIAIYRLIGSYKFYGACALGSILMFICLIAFLAIDYFDGFGDTI</sequence>
<gene>
    <name evidence="10" type="ORF">HNR50_000622</name>
</gene>
<protein>
    <submittedName>
        <fullName evidence="10">Thiamine transport system permease protein</fullName>
    </submittedName>
</protein>
<dbReference type="InterPro" id="IPR000515">
    <property type="entry name" value="MetI-like"/>
</dbReference>
<dbReference type="PANTHER" id="PTHR43357:SF4">
    <property type="entry name" value="INNER MEMBRANE ABC TRANSPORTER PERMEASE PROTEIN YDCV"/>
    <property type="match status" value="1"/>
</dbReference>
<feature type="transmembrane region" description="Helical" evidence="8">
    <location>
        <begin position="368"/>
        <end position="390"/>
    </location>
</feature>
<feature type="transmembrane region" description="Helical" evidence="8">
    <location>
        <begin position="145"/>
        <end position="173"/>
    </location>
</feature>
<dbReference type="RefSeq" id="WP_184743587.1">
    <property type="nucleotide sequence ID" value="NZ_JACHGJ010000001.1"/>
</dbReference>
<evidence type="ECO:0000256" key="3">
    <source>
        <dbReference type="ARBA" id="ARBA00022475"/>
    </source>
</evidence>
<comment type="similarity">
    <text evidence="8">Belongs to the binding-protein-dependent transport system permease family.</text>
</comment>
<evidence type="ECO:0000256" key="1">
    <source>
        <dbReference type="ARBA" id="ARBA00004429"/>
    </source>
</evidence>
<feature type="transmembrane region" description="Helical" evidence="8">
    <location>
        <begin position="61"/>
        <end position="89"/>
    </location>
</feature>
<keyword evidence="7 8" id="KW-0472">Membrane</keyword>
<keyword evidence="2 8" id="KW-0813">Transport</keyword>
<feature type="transmembrane region" description="Helical" evidence="8">
    <location>
        <begin position="194"/>
        <end position="227"/>
    </location>
</feature>
<dbReference type="SUPFAM" id="SSF161098">
    <property type="entry name" value="MetI-like"/>
    <property type="match status" value="2"/>
</dbReference>
<proteinExistence type="inferred from homology"/>
<feature type="domain" description="ABC transmembrane type-1" evidence="9">
    <location>
        <begin position="364"/>
        <end position="554"/>
    </location>
</feature>
<accession>A0A841R7P1</accession>
<dbReference type="Proteomes" id="UP000587760">
    <property type="component" value="Unassembled WGS sequence"/>
</dbReference>
<comment type="subcellular location">
    <subcellularLocation>
        <location evidence="1">Cell inner membrane</location>
        <topology evidence="1">Multi-pass membrane protein</topology>
    </subcellularLocation>
    <subcellularLocation>
        <location evidence="8">Cell membrane</location>
        <topology evidence="8">Multi-pass membrane protein</topology>
    </subcellularLocation>
</comment>
<evidence type="ECO:0000313" key="11">
    <source>
        <dbReference type="Proteomes" id="UP000587760"/>
    </source>
</evidence>
<evidence type="ECO:0000256" key="5">
    <source>
        <dbReference type="ARBA" id="ARBA00022692"/>
    </source>
</evidence>
<dbReference type="InterPro" id="IPR035906">
    <property type="entry name" value="MetI-like_sf"/>
</dbReference>
<keyword evidence="6 8" id="KW-1133">Transmembrane helix</keyword>
<evidence type="ECO:0000256" key="6">
    <source>
        <dbReference type="ARBA" id="ARBA00022989"/>
    </source>
</evidence>
<dbReference type="EMBL" id="JACHGJ010000001">
    <property type="protein sequence ID" value="MBB6478989.1"/>
    <property type="molecule type" value="Genomic_DNA"/>
</dbReference>
<name>A0A841R7P1_9SPIO</name>
<dbReference type="PROSITE" id="PS50928">
    <property type="entry name" value="ABC_TM1"/>
    <property type="match status" value="2"/>
</dbReference>
<reference evidence="10 11" key="1">
    <citation type="submission" date="2020-08" db="EMBL/GenBank/DDBJ databases">
        <title>Genomic Encyclopedia of Type Strains, Phase IV (KMG-IV): sequencing the most valuable type-strain genomes for metagenomic binning, comparative biology and taxonomic classification.</title>
        <authorList>
            <person name="Goeker M."/>
        </authorList>
    </citation>
    <scope>NUCLEOTIDE SEQUENCE [LARGE SCALE GENOMIC DNA]</scope>
    <source>
        <strain evidence="10 11">DSM 2461</strain>
    </source>
</reference>
<feature type="transmembrane region" description="Helical" evidence="8">
    <location>
        <begin position="295"/>
        <end position="317"/>
    </location>
</feature>
<feature type="transmembrane region" description="Helical" evidence="8">
    <location>
        <begin position="434"/>
        <end position="457"/>
    </location>
</feature>
<evidence type="ECO:0000313" key="10">
    <source>
        <dbReference type="EMBL" id="MBB6478989.1"/>
    </source>
</evidence>
<evidence type="ECO:0000256" key="2">
    <source>
        <dbReference type="ARBA" id="ARBA00022448"/>
    </source>
</evidence>